<evidence type="ECO:0000313" key="4">
    <source>
        <dbReference type="Proteomes" id="UP000005240"/>
    </source>
</evidence>
<reference evidence="2" key="2">
    <citation type="submission" date="2016-05" db="EMBL/GenBank/DDBJ databases">
        <title>Comparative analysis highlights variable genome content of wheat rusts and divergence of the mating loci.</title>
        <authorList>
            <person name="Cuomo C.A."/>
            <person name="Bakkeren G."/>
            <person name="Szabo L."/>
            <person name="Khalil H."/>
            <person name="Joly D."/>
            <person name="Goldberg J."/>
            <person name="Young S."/>
            <person name="Zeng Q."/>
            <person name="Fellers J."/>
        </authorList>
    </citation>
    <scope>NUCLEOTIDE SEQUENCE [LARGE SCALE GENOMIC DNA]</scope>
    <source>
        <strain evidence="2">1-1 BBBD Race 1</strain>
    </source>
</reference>
<proteinExistence type="predicted"/>
<dbReference type="EMBL" id="ADAS02000132">
    <property type="protein sequence ID" value="OAV89326.1"/>
    <property type="molecule type" value="Genomic_DNA"/>
</dbReference>
<dbReference type="VEuPathDB" id="FungiDB:PTTG_28735"/>
<evidence type="ECO:0000313" key="2">
    <source>
        <dbReference type="EMBL" id="OAV89326.1"/>
    </source>
</evidence>
<accession>A0A180G9D9</accession>
<feature type="compositionally biased region" description="Low complexity" evidence="1">
    <location>
        <begin position="197"/>
        <end position="210"/>
    </location>
</feature>
<reference evidence="2" key="1">
    <citation type="submission" date="2009-11" db="EMBL/GenBank/DDBJ databases">
        <authorList>
            <consortium name="The Broad Institute Genome Sequencing Platform"/>
            <person name="Ward D."/>
            <person name="Feldgarden M."/>
            <person name="Earl A."/>
            <person name="Young S.K."/>
            <person name="Zeng Q."/>
            <person name="Koehrsen M."/>
            <person name="Alvarado L."/>
            <person name="Berlin A."/>
            <person name="Bochicchio J."/>
            <person name="Borenstein D."/>
            <person name="Chapman S.B."/>
            <person name="Chen Z."/>
            <person name="Engels R."/>
            <person name="Freedman E."/>
            <person name="Gellesch M."/>
            <person name="Goldberg J."/>
            <person name="Griggs A."/>
            <person name="Gujja S."/>
            <person name="Heilman E."/>
            <person name="Heiman D."/>
            <person name="Hepburn T."/>
            <person name="Howarth C."/>
            <person name="Jen D."/>
            <person name="Larson L."/>
            <person name="Lewis B."/>
            <person name="Mehta T."/>
            <person name="Park D."/>
            <person name="Pearson M."/>
            <person name="Roberts A."/>
            <person name="Saif S."/>
            <person name="Shea T."/>
            <person name="Shenoy N."/>
            <person name="Sisk P."/>
            <person name="Stolte C."/>
            <person name="Sykes S."/>
            <person name="Thomson T."/>
            <person name="Walk T."/>
            <person name="White J."/>
            <person name="Yandava C."/>
            <person name="Izard J."/>
            <person name="Baranova O.V."/>
            <person name="Blanton J.M."/>
            <person name="Tanner A.C."/>
            <person name="Dewhirst F.E."/>
            <person name="Haas B."/>
            <person name="Nusbaum C."/>
            <person name="Birren B."/>
        </authorList>
    </citation>
    <scope>NUCLEOTIDE SEQUENCE [LARGE SCALE GENOMIC DNA]</scope>
    <source>
        <strain evidence="2">1-1 BBBD Race 1</strain>
    </source>
</reference>
<protein>
    <submittedName>
        <fullName evidence="2 3">Uncharacterized protein</fullName>
    </submittedName>
</protein>
<feature type="region of interest" description="Disordered" evidence="1">
    <location>
        <begin position="183"/>
        <end position="210"/>
    </location>
</feature>
<name>A0A180G9D9_PUCT1</name>
<gene>
    <name evidence="2" type="ORF">PTTG_28735</name>
</gene>
<evidence type="ECO:0000256" key="1">
    <source>
        <dbReference type="SAM" id="MobiDB-lite"/>
    </source>
</evidence>
<dbReference type="Proteomes" id="UP000005240">
    <property type="component" value="Unassembled WGS sequence"/>
</dbReference>
<dbReference type="STRING" id="630390.A0A180G9D9"/>
<dbReference type="OrthoDB" id="3039677at2759"/>
<keyword evidence="4" id="KW-1185">Reference proteome</keyword>
<dbReference type="AlphaFoldDB" id="A0A180G9D9"/>
<dbReference type="EnsemblFungi" id="PTTG_28735-t43_1">
    <property type="protein sequence ID" value="PTTG_28735-t43_1-p1"/>
    <property type="gene ID" value="PTTG_28735"/>
</dbReference>
<evidence type="ECO:0000313" key="3">
    <source>
        <dbReference type="EnsemblFungi" id="PTTG_28735-t43_1-p1"/>
    </source>
</evidence>
<reference evidence="3" key="4">
    <citation type="submission" date="2025-05" db="UniProtKB">
        <authorList>
            <consortium name="EnsemblFungi"/>
        </authorList>
    </citation>
    <scope>IDENTIFICATION</scope>
    <source>
        <strain evidence="3">isolate 1-1 / race 1 (BBBD)</strain>
    </source>
</reference>
<sequence length="600" mass="67953">MFNVLQPLVTKFLEFLTGVWYPKTSRAQSGQKIRAIMLPLIANIPALRKVAWFASHSVTLFCSLCKLSRQQIDIVDPGEFPLRKHRDHMEWARKWLEISNLTQRDAKVKEHGVCYSPLNKQQQAKKLKKDLTKLQRMNKSTQGAVFEFILQRRKITKKRAAEEPEHAAKQRLTTQNLQALASSKGPGVLPAKKFHTSSKLSGKSQGSASGGSLKEAEWGILYSVFHPLVLLPLWEFCNANPDCQILSKNLVQIVHITHLLNHRMMTTDKVGSIQKAIQQYRTHTLTNWTEIKSKPNIHIMQHFPKLIERFGPPAAFAAWAHKRLNGGKPKQTTIRNDEAIHGSKERLAASPIKDELYNKWLHHLNNYTSQKWICGATGDISTDSVVLSPIVRFWKSFRHCQNKDYTVESVHKGNSYVHFRLSTSDLFGSIQTVFSLAQIPNHTFLEVALFVDLADKDNCPKPFCAVSSLHYQLLGQPNPAQTLVLFQDQVVRHVACLTNPPGVFGVETETISIAVVHHLVSAHPQIQPAFYCMTPLLTDVMATLNRASHKLEDLRDHMLPPVFPHITAPPPIPFRTIIHNTHPKCPKCVLPSFIPVTWMP</sequence>
<organism evidence="2">
    <name type="scientific">Puccinia triticina (isolate 1-1 / race 1 (BBBD))</name>
    <name type="common">Brown leaf rust fungus</name>
    <dbReference type="NCBI Taxonomy" id="630390"/>
    <lineage>
        <taxon>Eukaryota</taxon>
        <taxon>Fungi</taxon>
        <taxon>Dikarya</taxon>
        <taxon>Basidiomycota</taxon>
        <taxon>Pucciniomycotina</taxon>
        <taxon>Pucciniomycetes</taxon>
        <taxon>Pucciniales</taxon>
        <taxon>Pucciniaceae</taxon>
        <taxon>Puccinia</taxon>
    </lineage>
</organism>
<reference evidence="3 4" key="3">
    <citation type="journal article" date="2017" name="G3 (Bethesda)">
        <title>Comparative analysis highlights variable genome content of wheat rusts and divergence of the mating loci.</title>
        <authorList>
            <person name="Cuomo C.A."/>
            <person name="Bakkeren G."/>
            <person name="Khalil H.B."/>
            <person name="Panwar V."/>
            <person name="Joly D."/>
            <person name="Linning R."/>
            <person name="Sakthikumar S."/>
            <person name="Song X."/>
            <person name="Adiconis X."/>
            <person name="Fan L."/>
            <person name="Goldberg J.M."/>
            <person name="Levin J.Z."/>
            <person name="Young S."/>
            <person name="Zeng Q."/>
            <person name="Anikster Y."/>
            <person name="Bruce M."/>
            <person name="Wang M."/>
            <person name="Yin C."/>
            <person name="McCallum B."/>
            <person name="Szabo L.J."/>
            <person name="Hulbert S."/>
            <person name="Chen X."/>
            <person name="Fellers J.P."/>
        </authorList>
    </citation>
    <scope>NUCLEOTIDE SEQUENCE</scope>
    <source>
        <strain evidence="3">isolate 1-1 / race 1 (BBBD)</strain>
        <strain evidence="4">Isolate 1-1 / race 1 (BBBD)</strain>
    </source>
</reference>